<keyword evidence="1 2" id="KW-0238">DNA-binding</keyword>
<dbReference type="InterPro" id="IPR050624">
    <property type="entry name" value="HTH-type_Tx_Regulator"/>
</dbReference>
<name>A0ABW5QZ66_9BACL</name>
<reference evidence="5" key="1">
    <citation type="journal article" date="2019" name="Int. J. Syst. Evol. Microbiol.">
        <title>The Global Catalogue of Microorganisms (GCM) 10K type strain sequencing project: providing services to taxonomists for standard genome sequencing and annotation.</title>
        <authorList>
            <consortium name="The Broad Institute Genomics Platform"/>
            <consortium name="The Broad Institute Genome Sequencing Center for Infectious Disease"/>
            <person name="Wu L."/>
            <person name="Ma J."/>
        </authorList>
    </citation>
    <scope>NUCLEOTIDE SEQUENCE [LARGE SCALE GENOMIC DNA]</scope>
    <source>
        <strain evidence="5">TISTR 1827</strain>
    </source>
</reference>
<dbReference type="Pfam" id="PF00440">
    <property type="entry name" value="TetR_N"/>
    <property type="match status" value="1"/>
</dbReference>
<evidence type="ECO:0000256" key="1">
    <source>
        <dbReference type="ARBA" id="ARBA00023125"/>
    </source>
</evidence>
<organism evidence="4 5">
    <name type="scientific">Paenibacillus thailandensis</name>
    <dbReference type="NCBI Taxonomy" id="393250"/>
    <lineage>
        <taxon>Bacteria</taxon>
        <taxon>Bacillati</taxon>
        <taxon>Bacillota</taxon>
        <taxon>Bacilli</taxon>
        <taxon>Bacillales</taxon>
        <taxon>Paenibacillaceae</taxon>
        <taxon>Paenibacillus</taxon>
    </lineage>
</organism>
<proteinExistence type="predicted"/>
<dbReference type="EMBL" id="JBHUMY010000016">
    <property type="protein sequence ID" value="MFD2661684.1"/>
    <property type="molecule type" value="Genomic_DNA"/>
</dbReference>
<dbReference type="SUPFAM" id="SSF46689">
    <property type="entry name" value="Homeodomain-like"/>
    <property type="match status" value="1"/>
</dbReference>
<dbReference type="InterPro" id="IPR009057">
    <property type="entry name" value="Homeodomain-like_sf"/>
</dbReference>
<dbReference type="InterPro" id="IPR001647">
    <property type="entry name" value="HTH_TetR"/>
</dbReference>
<feature type="DNA-binding region" description="H-T-H motif" evidence="2">
    <location>
        <begin position="31"/>
        <end position="50"/>
    </location>
</feature>
<dbReference type="PANTHER" id="PTHR43479">
    <property type="entry name" value="ACREF/ENVCD OPERON REPRESSOR-RELATED"/>
    <property type="match status" value="1"/>
</dbReference>
<keyword evidence="5" id="KW-1185">Reference proteome</keyword>
<comment type="caution">
    <text evidence="4">The sequence shown here is derived from an EMBL/GenBank/DDBJ whole genome shotgun (WGS) entry which is preliminary data.</text>
</comment>
<dbReference type="PRINTS" id="PR00455">
    <property type="entry name" value="HTHTETR"/>
</dbReference>
<dbReference type="Proteomes" id="UP001597493">
    <property type="component" value="Unassembled WGS sequence"/>
</dbReference>
<dbReference type="RefSeq" id="WP_379274855.1">
    <property type="nucleotide sequence ID" value="NZ_JBHUGT010000012.1"/>
</dbReference>
<sequence length="198" mass="22482">MSREERKRQTKEAIVRHAVELFKQKGFDNVTVEEITKQCGIAKGTFFNYFAKKEHILLHLTDAYFARLDDIFGQFSDQEPKEGVLRIFSDLLSLYAKHYEILRFALLETVKAPGETNGAGGNIPLFRQKLADFFVEAEAAGRFCGKWEPELTASVLSDLFVQTLIGRSGTDAFDKAEAYEKLKRQIVAIWEGLAHEKG</sequence>
<dbReference type="Gene3D" id="1.10.357.10">
    <property type="entry name" value="Tetracycline Repressor, domain 2"/>
    <property type="match status" value="1"/>
</dbReference>
<protein>
    <submittedName>
        <fullName evidence="4">TetR/AcrR family transcriptional regulator</fullName>
    </submittedName>
</protein>
<evidence type="ECO:0000313" key="4">
    <source>
        <dbReference type="EMBL" id="MFD2661684.1"/>
    </source>
</evidence>
<accession>A0ABW5QZ66</accession>
<evidence type="ECO:0000259" key="3">
    <source>
        <dbReference type="PROSITE" id="PS50977"/>
    </source>
</evidence>
<evidence type="ECO:0000256" key="2">
    <source>
        <dbReference type="PROSITE-ProRule" id="PRU00335"/>
    </source>
</evidence>
<dbReference type="PANTHER" id="PTHR43479:SF11">
    <property type="entry name" value="ACREF_ENVCD OPERON REPRESSOR-RELATED"/>
    <property type="match status" value="1"/>
</dbReference>
<dbReference type="InterPro" id="IPR023772">
    <property type="entry name" value="DNA-bd_HTH_TetR-type_CS"/>
</dbReference>
<gene>
    <name evidence="4" type="ORF">ACFSW5_15630</name>
</gene>
<dbReference type="PROSITE" id="PS01081">
    <property type="entry name" value="HTH_TETR_1"/>
    <property type="match status" value="1"/>
</dbReference>
<feature type="domain" description="HTH tetR-type" evidence="3">
    <location>
        <begin position="8"/>
        <end position="68"/>
    </location>
</feature>
<evidence type="ECO:0000313" key="5">
    <source>
        <dbReference type="Proteomes" id="UP001597493"/>
    </source>
</evidence>
<dbReference type="PROSITE" id="PS50977">
    <property type="entry name" value="HTH_TETR_2"/>
    <property type="match status" value="1"/>
</dbReference>